<proteinExistence type="predicted"/>
<organism evidence="2">
    <name type="scientific">Eucalyptus grandis</name>
    <name type="common">Flooded gum</name>
    <dbReference type="NCBI Taxonomy" id="71139"/>
    <lineage>
        <taxon>Eukaryota</taxon>
        <taxon>Viridiplantae</taxon>
        <taxon>Streptophyta</taxon>
        <taxon>Embryophyta</taxon>
        <taxon>Tracheophyta</taxon>
        <taxon>Spermatophyta</taxon>
        <taxon>Magnoliopsida</taxon>
        <taxon>eudicotyledons</taxon>
        <taxon>Gunneridae</taxon>
        <taxon>Pentapetalae</taxon>
        <taxon>rosids</taxon>
        <taxon>malvids</taxon>
        <taxon>Myrtales</taxon>
        <taxon>Myrtaceae</taxon>
        <taxon>Myrtoideae</taxon>
        <taxon>Eucalypteae</taxon>
        <taxon>Eucalyptus</taxon>
    </lineage>
</organism>
<dbReference type="InParanoid" id="A0A059DFR8"/>
<protein>
    <submittedName>
        <fullName evidence="2">Uncharacterized protein</fullName>
    </submittedName>
</protein>
<sequence length="136" mass="14953">MIGRPREKFDGKPTQTAGTLRLLMIWPAPMRMVSLMPGGLQPLEGEIDIEESGSERINIDRQADRDRGSDGDRDGEDLHRTAKGANKRDSLVTRNARIKAAEGQTSSGFSSDRGGKFEQALRASSLRVLELKLMGD</sequence>
<gene>
    <name evidence="2" type="ORF">EUGRSUZ_A01553</name>
</gene>
<feature type="compositionally biased region" description="Basic and acidic residues" evidence="1">
    <location>
        <begin position="53"/>
        <end position="91"/>
    </location>
</feature>
<reference evidence="2" key="1">
    <citation type="submission" date="2013-07" db="EMBL/GenBank/DDBJ databases">
        <title>The genome of Eucalyptus grandis.</title>
        <authorList>
            <person name="Schmutz J."/>
            <person name="Hayes R."/>
            <person name="Myburg A."/>
            <person name="Tuskan G."/>
            <person name="Grattapaglia D."/>
            <person name="Rokhsar D.S."/>
        </authorList>
    </citation>
    <scope>NUCLEOTIDE SEQUENCE</scope>
    <source>
        <tissue evidence="2">Leaf extractions</tissue>
    </source>
</reference>
<dbReference type="Gramene" id="KCW89256">
    <property type="protein sequence ID" value="KCW89256"/>
    <property type="gene ID" value="EUGRSUZ_A01553"/>
</dbReference>
<accession>A0A059DFR8</accession>
<feature type="region of interest" description="Disordered" evidence="1">
    <location>
        <begin position="51"/>
        <end position="115"/>
    </location>
</feature>
<dbReference type="AlphaFoldDB" id="A0A059DFR8"/>
<evidence type="ECO:0000313" key="2">
    <source>
        <dbReference type="EMBL" id="KCW89256.1"/>
    </source>
</evidence>
<dbReference type="EMBL" id="KK198753">
    <property type="protein sequence ID" value="KCW89256.1"/>
    <property type="molecule type" value="Genomic_DNA"/>
</dbReference>
<name>A0A059DFR8_EUCGR</name>
<evidence type="ECO:0000256" key="1">
    <source>
        <dbReference type="SAM" id="MobiDB-lite"/>
    </source>
</evidence>